<dbReference type="EMBL" id="JELY01000906">
    <property type="protein sequence ID" value="KYF57610.1"/>
    <property type="molecule type" value="Genomic_DNA"/>
</dbReference>
<name>A0A150PPN4_SORCE</name>
<proteinExistence type="predicted"/>
<comment type="caution">
    <text evidence="1">The sequence shown here is derived from an EMBL/GenBank/DDBJ whole genome shotgun (WGS) entry which is preliminary data.</text>
</comment>
<accession>A0A150PPN4</accession>
<evidence type="ECO:0000313" key="1">
    <source>
        <dbReference type="EMBL" id="KYF57610.1"/>
    </source>
</evidence>
<gene>
    <name evidence="1" type="ORF">BE08_14310</name>
</gene>
<sequence length="91" mass="10265">MPRDNKLYSGFVNHDYILTFSIADEASRARLVALCAGPWQGDEVTPGTWEVSNTLSPDQMERAIVELMGDADRAAYYYLSDSKRMFRVLLG</sequence>
<dbReference type="AlphaFoldDB" id="A0A150PPN4"/>
<reference evidence="1 2" key="1">
    <citation type="submission" date="2014-02" db="EMBL/GenBank/DDBJ databases">
        <title>The small core and large imbalanced accessory genome model reveals a collaborative survival strategy of Sorangium cellulosum strains in nature.</title>
        <authorList>
            <person name="Han K."/>
            <person name="Peng R."/>
            <person name="Blom J."/>
            <person name="Li Y.-Z."/>
        </authorList>
    </citation>
    <scope>NUCLEOTIDE SEQUENCE [LARGE SCALE GENOMIC DNA]</scope>
    <source>
        <strain evidence="1 2">So0157-25</strain>
    </source>
</reference>
<protein>
    <submittedName>
        <fullName evidence="1">Uncharacterized protein</fullName>
    </submittedName>
</protein>
<dbReference type="Proteomes" id="UP000075420">
    <property type="component" value="Unassembled WGS sequence"/>
</dbReference>
<evidence type="ECO:0000313" key="2">
    <source>
        <dbReference type="Proteomes" id="UP000075420"/>
    </source>
</evidence>
<organism evidence="1 2">
    <name type="scientific">Sorangium cellulosum</name>
    <name type="common">Polyangium cellulosum</name>
    <dbReference type="NCBI Taxonomy" id="56"/>
    <lineage>
        <taxon>Bacteria</taxon>
        <taxon>Pseudomonadati</taxon>
        <taxon>Myxococcota</taxon>
        <taxon>Polyangia</taxon>
        <taxon>Polyangiales</taxon>
        <taxon>Polyangiaceae</taxon>
        <taxon>Sorangium</taxon>
    </lineage>
</organism>